<dbReference type="HOGENOM" id="CLU_1504335_0_0_1"/>
<dbReference type="EMBL" id="GL945432">
    <property type="protein sequence ID" value="EGO26200.1"/>
    <property type="molecule type" value="Genomic_DNA"/>
</dbReference>
<dbReference type="GO" id="GO:0008270">
    <property type="term" value="F:zinc ion binding"/>
    <property type="evidence" value="ECO:0007669"/>
    <property type="project" value="UniProtKB-KW"/>
</dbReference>
<keyword evidence="3" id="KW-0862">Zinc</keyword>
<dbReference type="InterPro" id="IPR002893">
    <property type="entry name" value="Znf_MYND"/>
</dbReference>
<sequence>MNIIPLQCSNFKECGKTVARVQLKVCSRCKQARYCSPQCQKAHWRTEHKKECEVVGLAPAKDIALKLVERLLAAPNLTRYFYFHSILTLDLIQNRLNASHYAVKVECDTQVADLAAHLRRMMAGQARDPTAQVLLCVTEISRVPMDEAPERTRIAAADATKRFEVAKEEEFHNQGGWRN</sequence>
<evidence type="ECO:0000256" key="3">
    <source>
        <dbReference type="ARBA" id="ARBA00022833"/>
    </source>
</evidence>
<dbReference type="Gene3D" id="6.10.140.2220">
    <property type="match status" value="1"/>
</dbReference>
<reference evidence="6" key="1">
    <citation type="submission" date="2011-04" db="EMBL/GenBank/DDBJ databases">
        <title>Evolution of plant cell wall degrading machinery underlies the functional diversity of forest fungi.</title>
        <authorList>
            <consortium name="US DOE Joint Genome Institute (JGI-PGF)"/>
            <person name="Eastwood D.C."/>
            <person name="Floudas D."/>
            <person name="Binder M."/>
            <person name="Majcherczyk A."/>
            <person name="Schneider P."/>
            <person name="Aerts A."/>
            <person name="Asiegbu F.O."/>
            <person name="Baker S.E."/>
            <person name="Barry K."/>
            <person name="Bendiksby M."/>
            <person name="Blumentritt M."/>
            <person name="Coutinho P.M."/>
            <person name="Cullen D."/>
            <person name="Cullen D."/>
            <person name="Gathman A."/>
            <person name="Goodell B."/>
            <person name="Henrissat B."/>
            <person name="Ihrmark K."/>
            <person name="Kauserud H."/>
            <person name="Kohler A."/>
            <person name="LaButti K."/>
            <person name="Lapidus A."/>
            <person name="Lavin J.L."/>
            <person name="Lee Y.-H."/>
            <person name="Lindquist E."/>
            <person name="Lilly W."/>
            <person name="Lucas S."/>
            <person name="Morin E."/>
            <person name="Murat C."/>
            <person name="Oguiza J.A."/>
            <person name="Park J."/>
            <person name="Pisabarro A.G."/>
            <person name="Riley R."/>
            <person name="Rosling A."/>
            <person name="Salamov A."/>
            <person name="Schmidt O."/>
            <person name="Schmutz J."/>
            <person name="Skrede I."/>
            <person name="Stenlid J."/>
            <person name="Wiebenga A."/>
            <person name="Xie X."/>
            <person name="Kues U."/>
            <person name="Hibbett D.S."/>
            <person name="Hoffmeister D."/>
            <person name="Hogberg N."/>
            <person name="Martin F."/>
            <person name="Grigoriev I.V."/>
            <person name="Watkinson S.C."/>
        </authorList>
    </citation>
    <scope>NUCLEOTIDE SEQUENCE</scope>
    <source>
        <strain evidence="6">S7.9</strain>
    </source>
</reference>
<dbReference type="RefSeq" id="XP_007316373.1">
    <property type="nucleotide sequence ID" value="XM_007316311.1"/>
</dbReference>
<dbReference type="SUPFAM" id="SSF144232">
    <property type="entry name" value="HIT/MYND zinc finger-like"/>
    <property type="match status" value="1"/>
</dbReference>
<evidence type="ECO:0000313" key="6">
    <source>
        <dbReference type="EMBL" id="EGO26200.1"/>
    </source>
</evidence>
<dbReference type="GeneID" id="18818476"/>
<evidence type="ECO:0000256" key="2">
    <source>
        <dbReference type="ARBA" id="ARBA00022771"/>
    </source>
</evidence>
<keyword evidence="1" id="KW-0479">Metal-binding</keyword>
<dbReference type="Proteomes" id="UP000008064">
    <property type="component" value="Unassembled WGS sequence"/>
</dbReference>
<evidence type="ECO:0000256" key="1">
    <source>
        <dbReference type="ARBA" id="ARBA00022723"/>
    </source>
</evidence>
<dbReference type="PROSITE" id="PS50865">
    <property type="entry name" value="ZF_MYND_2"/>
    <property type="match status" value="1"/>
</dbReference>
<dbReference type="KEGG" id="sla:SERLADRAFT_463000"/>
<dbReference type="OrthoDB" id="432970at2759"/>
<dbReference type="AlphaFoldDB" id="F8NR27"/>
<organism>
    <name type="scientific">Serpula lacrymans var. lacrymans (strain S7.9)</name>
    <name type="common">Dry rot fungus</name>
    <dbReference type="NCBI Taxonomy" id="578457"/>
    <lineage>
        <taxon>Eukaryota</taxon>
        <taxon>Fungi</taxon>
        <taxon>Dikarya</taxon>
        <taxon>Basidiomycota</taxon>
        <taxon>Agaricomycotina</taxon>
        <taxon>Agaricomycetes</taxon>
        <taxon>Agaricomycetidae</taxon>
        <taxon>Boletales</taxon>
        <taxon>Coniophorineae</taxon>
        <taxon>Serpulaceae</taxon>
        <taxon>Serpula</taxon>
    </lineage>
</organism>
<protein>
    <recommendedName>
        <fullName evidence="5">MYND-type domain-containing protein</fullName>
    </recommendedName>
</protein>
<proteinExistence type="predicted"/>
<evidence type="ECO:0000259" key="5">
    <source>
        <dbReference type="PROSITE" id="PS50865"/>
    </source>
</evidence>
<gene>
    <name evidence="6" type="ORF">SERLADRAFT_463000</name>
</gene>
<feature type="domain" description="MYND-type" evidence="5">
    <location>
        <begin position="11"/>
        <end position="52"/>
    </location>
</feature>
<name>F8NR27_SERL9</name>
<keyword evidence="2 4" id="KW-0863">Zinc-finger</keyword>
<accession>F8NR27</accession>
<evidence type="ECO:0000256" key="4">
    <source>
        <dbReference type="PROSITE-ProRule" id="PRU00134"/>
    </source>
</evidence>
<dbReference type="Pfam" id="PF01753">
    <property type="entry name" value="zf-MYND"/>
    <property type="match status" value="1"/>
</dbReference>